<name>A0A8E2EFU7_9PEZI</name>
<feature type="region of interest" description="Disordered" evidence="12">
    <location>
        <begin position="1438"/>
        <end position="1522"/>
    </location>
</feature>
<organism evidence="14 15">
    <name type="scientific">Lepidopterella palustris CBS 459.81</name>
    <dbReference type="NCBI Taxonomy" id="1314670"/>
    <lineage>
        <taxon>Eukaryota</taxon>
        <taxon>Fungi</taxon>
        <taxon>Dikarya</taxon>
        <taxon>Ascomycota</taxon>
        <taxon>Pezizomycotina</taxon>
        <taxon>Dothideomycetes</taxon>
        <taxon>Pleosporomycetidae</taxon>
        <taxon>Mytilinidiales</taxon>
        <taxon>Argynnaceae</taxon>
        <taxon>Lepidopterella</taxon>
    </lineage>
</organism>
<evidence type="ECO:0000256" key="7">
    <source>
        <dbReference type="ARBA" id="ARBA00023159"/>
    </source>
</evidence>
<dbReference type="Pfam" id="PF25326">
    <property type="entry name" value="ARM_SRB8"/>
    <property type="match status" value="1"/>
</dbReference>
<dbReference type="Pfam" id="PF09497">
    <property type="entry name" value="Med12"/>
    <property type="match status" value="1"/>
</dbReference>
<reference evidence="14 15" key="1">
    <citation type="journal article" date="2016" name="Nat. Commun.">
        <title>Ectomycorrhizal ecology is imprinted in the genome of the dominant symbiotic fungus Cenococcum geophilum.</title>
        <authorList>
            <consortium name="DOE Joint Genome Institute"/>
            <person name="Peter M."/>
            <person name="Kohler A."/>
            <person name="Ohm R.A."/>
            <person name="Kuo A."/>
            <person name="Krutzmann J."/>
            <person name="Morin E."/>
            <person name="Arend M."/>
            <person name="Barry K.W."/>
            <person name="Binder M."/>
            <person name="Choi C."/>
            <person name="Clum A."/>
            <person name="Copeland A."/>
            <person name="Grisel N."/>
            <person name="Haridas S."/>
            <person name="Kipfer T."/>
            <person name="LaButti K."/>
            <person name="Lindquist E."/>
            <person name="Lipzen A."/>
            <person name="Maire R."/>
            <person name="Meier B."/>
            <person name="Mihaltcheva S."/>
            <person name="Molinier V."/>
            <person name="Murat C."/>
            <person name="Poggeler S."/>
            <person name="Quandt C.A."/>
            <person name="Sperisen C."/>
            <person name="Tritt A."/>
            <person name="Tisserant E."/>
            <person name="Crous P.W."/>
            <person name="Henrissat B."/>
            <person name="Nehls U."/>
            <person name="Egli S."/>
            <person name="Spatafora J.W."/>
            <person name="Grigoriev I.V."/>
            <person name="Martin F.M."/>
        </authorList>
    </citation>
    <scope>NUCLEOTIDE SEQUENCE [LARGE SCALE GENOMIC DNA]</scope>
    <source>
        <strain evidence="14 15">CBS 459.81</strain>
    </source>
</reference>
<evidence type="ECO:0000256" key="1">
    <source>
        <dbReference type="ARBA" id="ARBA00004123"/>
    </source>
</evidence>
<dbReference type="EMBL" id="KV744868">
    <property type="protein sequence ID" value="OCK83151.1"/>
    <property type="molecule type" value="Genomic_DNA"/>
</dbReference>
<protein>
    <recommendedName>
        <fullName evidence="4">Mediator of RNA polymerase II transcription subunit 12</fullName>
    </recommendedName>
    <alternativeName>
        <fullName evidence="11">Mediator complex subunit 12</fullName>
    </alternativeName>
</protein>
<evidence type="ECO:0000256" key="2">
    <source>
        <dbReference type="ARBA" id="ARBA00010289"/>
    </source>
</evidence>
<comment type="similarity">
    <text evidence="2">Belongs to the Mediator complex subunit 12 family.</text>
</comment>
<proteinExistence type="inferred from homology"/>
<evidence type="ECO:0000256" key="8">
    <source>
        <dbReference type="ARBA" id="ARBA00023163"/>
    </source>
</evidence>
<evidence type="ECO:0000256" key="6">
    <source>
        <dbReference type="ARBA" id="ARBA00023015"/>
    </source>
</evidence>
<sequence>MTSRPAPGIQESLQRSGSGGPHRPQNRRRSSAQVNPASNARQNDVIDLTLDGEKRFAEEAIMKARGSGATQGTAKPKPGSLESLQTGQNEQARPPPRGKPQLFFNNKTSNYSETCGPIHGHLGSSTGTSVPMPPRPGSSLHDELPNNRRIIPGGSGVKQDTTSKFAGFDPPPAAILFPNSKSADFFPWNGNHPEDTLSDGLVKGGVNNKPQIPNETNTARPALWSSLKNKSGLQTLSTLFVAVLEKRQMSNRLNSPSTFKLPPRVTLTDTNREKWLRDLANPTIPLRRLSRTIPHGIRGKLLLEQFMSKNIPTARAVWLAKCVGSNDMRAFKRKGAPGTVGIGGEPMFIREWTIFVEQFLENTMSSCGQPDWKAKMDYAVRLASHLYSDHLLDQDHYLDWLLTSLDASSLERLPVSLLLVQIYWQDLVASRRRGRRLAEALLTHAKTLHSDGNDETNCQLSGYLEKLIAKLVVTRPACLLLPKTWDTQKDVLLALANKHPDSVLSKNFRNLDRRNQRLSSSPQRSKGTPKSPKKEVITLLDSLEGSIDISVEKISTNCLELIPNMLELLAILLQWASSIYREGIHRIYLVTRLIRKLNTAGFDTDGGILSFLFSMQPNKGFEPRNVFRIVAELIRSKHFSVGRYLQWLIATGSTSRDHGLSQHWACHLRLIAELPLTGLPDHVINLRHTLLQSMGFPIESEQQTLASAQDFIMQQVPNIFESTPPVGRLIQIHISDLSTTIRLRLGCWIRQQVASKVEAVESPPTKGQPFEGPANVSTIEPLDFYTVRQLMEQLGDFSILADILGVVASSSDYVVLAAVSDTLHYHVRTFAAISAFRPLFQSLARRYANLRRERPPERELLLSLTDLARTAKAEPQLMQLLAYDLNRCEQKNLVAACSPASDNMSEIQQITSVDTDEDIERILASGTSMDEQIMIRVFNKITARLEEQLNKENALKSAFVMWFYRLEAFDSGTFERLMNQWLTALLKSHQSKSILAALPTLISSGCITLENFYRLSEKCIHSLEAKDGISAAKVSLDLLHSILPNDELNRFCQIQDAYRYRLEQQKLCAELPTFVLLGLRQAVRLCLSHSSADIETHLSSLLSSSHLLALMRQYTVLEVDKVESLLFIDRDSRSEKLASSTEQLFYSLLDPANLQGLSQKSLEEQASSIIEISDEFSLPFCKLLLRQLLETHRATSELSNDKVTDAILLKVKIAIENDRWDWSELLTGLEGDHIMLKIRQHAEGEILAISANLGKDVVSAASYPGRFDESFIRRYLTVIDLAATDMLPSEQAVTMTAIVDKLKKVVGMLTQPAAKTKDPDSMETEPSTTSTLVADVCQWLRAVLRLAIIHRPTSQVDRSRNQTQATFIWLLRALFTHPALQRFPEMTEYLFDVASYFSDDLPDDLRAHLTRLAAAKPSQDARSAFIFGTLPSPDGWLNLITPSTAPSSNATSTPQGSQCQPQTQSSYPNSQTQSPSPMPMHRSLSQQSLSKLAVTGQPQQQNKGPPGLQRFASAQVPSPQQMQMQQLAQQRSASVSPMQGLSQNLNQAQGSGAGTAGQASSGFWSTGVVGAGLGHGKEKVEVRSVPFVVRRWEVLPDQGSLAGGNDTALSLGLFEARRV</sequence>
<evidence type="ECO:0000313" key="14">
    <source>
        <dbReference type="EMBL" id="OCK83151.1"/>
    </source>
</evidence>
<feature type="compositionally biased region" description="Polar residues" evidence="12">
    <location>
        <begin position="82"/>
        <end position="91"/>
    </location>
</feature>
<keyword evidence="5" id="KW-0678">Repressor</keyword>
<feature type="compositionally biased region" description="Low complexity" evidence="12">
    <location>
        <begin position="1441"/>
        <end position="1454"/>
    </location>
</feature>
<feature type="compositionally biased region" description="Low complexity" evidence="12">
    <location>
        <begin position="1496"/>
        <end position="1522"/>
    </location>
</feature>
<dbReference type="GO" id="GO:0016592">
    <property type="term" value="C:mediator complex"/>
    <property type="evidence" value="ECO:0007669"/>
    <property type="project" value="InterPro"/>
</dbReference>
<evidence type="ECO:0000256" key="10">
    <source>
        <dbReference type="ARBA" id="ARBA00025661"/>
    </source>
</evidence>
<feature type="compositionally biased region" description="Polar residues" evidence="12">
    <location>
        <begin position="1455"/>
        <end position="1475"/>
    </location>
</feature>
<evidence type="ECO:0000256" key="3">
    <source>
        <dbReference type="ARBA" id="ARBA00011629"/>
    </source>
</evidence>
<feature type="compositionally biased region" description="Polar residues" evidence="12">
    <location>
        <begin position="31"/>
        <end position="42"/>
    </location>
</feature>
<comment type="subcellular location">
    <subcellularLocation>
        <location evidence="1">Nucleus</location>
    </subcellularLocation>
</comment>
<evidence type="ECO:0000259" key="13">
    <source>
        <dbReference type="SMART" id="SM01281"/>
    </source>
</evidence>
<evidence type="ECO:0000256" key="11">
    <source>
        <dbReference type="ARBA" id="ARBA00032010"/>
    </source>
</evidence>
<comment type="subunit">
    <text evidence="3">Component of the SRB8-11 complex, which itself associates with the Mediator complex.</text>
</comment>
<evidence type="ECO:0000256" key="5">
    <source>
        <dbReference type="ARBA" id="ARBA00022491"/>
    </source>
</evidence>
<keyword evidence="15" id="KW-1185">Reference proteome</keyword>
<keyword evidence="7" id="KW-0010">Activator</keyword>
<feature type="compositionally biased region" description="Polar residues" evidence="12">
    <location>
        <begin position="517"/>
        <end position="528"/>
    </location>
</feature>
<dbReference type="PANTHER" id="PTHR46567:SF1">
    <property type="entry name" value="MEDIATOR OF RNA POLYMERASE II TRANSCRIPTION SUBUNIT 12"/>
    <property type="match status" value="1"/>
</dbReference>
<keyword evidence="6" id="KW-0805">Transcription regulation</keyword>
<evidence type="ECO:0000313" key="15">
    <source>
        <dbReference type="Proteomes" id="UP000250266"/>
    </source>
</evidence>
<evidence type="ECO:0000256" key="12">
    <source>
        <dbReference type="SAM" id="MobiDB-lite"/>
    </source>
</evidence>
<dbReference type="InterPro" id="IPR057344">
    <property type="entry name" value="ARM_SRB8"/>
</dbReference>
<dbReference type="GO" id="GO:0006357">
    <property type="term" value="P:regulation of transcription by RNA polymerase II"/>
    <property type="evidence" value="ECO:0007669"/>
    <property type="project" value="InterPro"/>
</dbReference>
<dbReference type="Proteomes" id="UP000250266">
    <property type="component" value="Unassembled WGS sequence"/>
</dbReference>
<keyword evidence="9" id="KW-0539">Nucleus</keyword>
<accession>A0A8E2EFU7</accession>
<dbReference type="GO" id="GO:0003712">
    <property type="term" value="F:transcription coregulator activity"/>
    <property type="evidence" value="ECO:0007669"/>
    <property type="project" value="InterPro"/>
</dbReference>
<feature type="compositionally biased region" description="Basic and acidic residues" evidence="12">
    <location>
        <begin position="51"/>
        <end position="62"/>
    </location>
</feature>
<feature type="domain" description="Mediator complex subunit Med12" evidence="13">
    <location>
        <begin position="258"/>
        <end position="321"/>
    </location>
</feature>
<comment type="function">
    <text evidence="10">Component of the SRB8-11 complex. The SRB8-11 complex is a regulatory module of the Mediator complex which is itself involved in regulation of basal and activated RNA polymerase II-dependent transcription. The SRB8-11 complex may be involved in the transcriptional repression of a subset of genes regulated by Mediator. It may inhibit the association of the Mediator complex with RNA polymerase II to form the holoenzyme complex.</text>
</comment>
<evidence type="ECO:0000256" key="9">
    <source>
        <dbReference type="ARBA" id="ARBA00023242"/>
    </source>
</evidence>
<gene>
    <name evidence="14" type="ORF">K432DRAFT_468987</name>
</gene>
<evidence type="ECO:0000256" key="4">
    <source>
        <dbReference type="ARBA" id="ARBA00019622"/>
    </source>
</evidence>
<dbReference type="InterPro" id="IPR019035">
    <property type="entry name" value="Mediator_Med12"/>
</dbReference>
<keyword evidence="8" id="KW-0804">Transcription</keyword>
<dbReference type="OrthoDB" id="20828at2759"/>
<dbReference type="PANTHER" id="PTHR46567">
    <property type="entry name" value="MEDIATOR OF RNA POLYMERASE II TRANSCRIPTION SUBUNIT 12"/>
    <property type="match status" value="1"/>
</dbReference>
<feature type="region of interest" description="Disordered" evidence="12">
    <location>
        <begin position="1"/>
        <end position="111"/>
    </location>
</feature>
<dbReference type="SMART" id="SM01281">
    <property type="entry name" value="Med12"/>
    <property type="match status" value="1"/>
</dbReference>
<feature type="region of interest" description="Disordered" evidence="12">
    <location>
        <begin position="515"/>
        <end position="534"/>
    </location>
</feature>